<comment type="caution">
    <text evidence="2">The sequence shown here is derived from an EMBL/GenBank/DDBJ whole genome shotgun (WGS) entry which is preliminary data.</text>
</comment>
<feature type="compositionally biased region" description="Basic and acidic residues" evidence="1">
    <location>
        <begin position="43"/>
        <end position="57"/>
    </location>
</feature>
<proteinExistence type="predicted"/>
<name>A0AAP0PJ57_9MAGN</name>
<sequence length="135" mass="15434">MEGRKERGRSGSAVVQWERGWWLLQCTGASDGAEDSCEEDDRAEGRRGGRDALQQRDNWRWRRRLPARTAASEAADDWCGVATGNSGARQRRRRWQRSDADGDGAANATTRRNAVRWQQRRWPAGVPASGRRRRR</sequence>
<evidence type="ECO:0000313" key="3">
    <source>
        <dbReference type="Proteomes" id="UP001420932"/>
    </source>
</evidence>
<dbReference type="Proteomes" id="UP001420932">
    <property type="component" value="Unassembled WGS sequence"/>
</dbReference>
<dbReference type="AlphaFoldDB" id="A0AAP0PJ57"/>
<feature type="region of interest" description="Disordered" evidence="1">
    <location>
        <begin position="72"/>
        <end position="135"/>
    </location>
</feature>
<keyword evidence="3" id="KW-1185">Reference proteome</keyword>
<reference evidence="2 3" key="1">
    <citation type="submission" date="2024-01" db="EMBL/GenBank/DDBJ databases">
        <title>Genome assemblies of Stephania.</title>
        <authorList>
            <person name="Yang L."/>
        </authorList>
    </citation>
    <scope>NUCLEOTIDE SEQUENCE [LARGE SCALE GENOMIC DNA]</scope>
    <source>
        <strain evidence="2">YNDBR</strain>
        <tissue evidence="2">Leaf</tissue>
    </source>
</reference>
<dbReference type="EMBL" id="JBBNAF010000005">
    <property type="protein sequence ID" value="KAK9142706.1"/>
    <property type="molecule type" value="Genomic_DNA"/>
</dbReference>
<evidence type="ECO:0000313" key="2">
    <source>
        <dbReference type="EMBL" id="KAK9142706.1"/>
    </source>
</evidence>
<protein>
    <submittedName>
        <fullName evidence="2">Uncharacterized protein</fullName>
    </submittedName>
</protein>
<accession>A0AAP0PJ57</accession>
<gene>
    <name evidence="2" type="ORF">Syun_012106</name>
</gene>
<organism evidence="2 3">
    <name type="scientific">Stephania yunnanensis</name>
    <dbReference type="NCBI Taxonomy" id="152371"/>
    <lineage>
        <taxon>Eukaryota</taxon>
        <taxon>Viridiplantae</taxon>
        <taxon>Streptophyta</taxon>
        <taxon>Embryophyta</taxon>
        <taxon>Tracheophyta</taxon>
        <taxon>Spermatophyta</taxon>
        <taxon>Magnoliopsida</taxon>
        <taxon>Ranunculales</taxon>
        <taxon>Menispermaceae</taxon>
        <taxon>Menispermoideae</taxon>
        <taxon>Cissampelideae</taxon>
        <taxon>Stephania</taxon>
    </lineage>
</organism>
<feature type="region of interest" description="Disordered" evidence="1">
    <location>
        <begin position="29"/>
        <end position="57"/>
    </location>
</feature>
<feature type="compositionally biased region" description="Low complexity" evidence="1">
    <location>
        <begin position="103"/>
        <end position="112"/>
    </location>
</feature>
<feature type="compositionally biased region" description="Acidic residues" evidence="1">
    <location>
        <begin position="32"/>
        <end position="42"/>
    </location>
</feature>
<evidence type="ECO:0000256" key="1">
    <source>
        <dbReference type="SAM" id="MobiDB-lite"/>
    </source>
</evidence>